<dbReference type="HAMAP" id="MF_00159">
    <property type="entry name" value="IspG"/>
    <property type="match status" value="1"/>
</dbReference>
<accession>K4LH18</accession>
<dbReference type="InterPro" id="IPR045854">
    <property type="entry name" value="NO2/SO3_Rdtase_4Fe4S_sf"/>
</dbReference>
<keyword evidence="1 7" id="KW-0004">4Fe-4S</keyword>
<dbReference type="PANTHER" id="PTHR30454">
    <property type="entry name" value="4-HYDROXY-3-METHYLBUT-2-EN-1-YL DIPHOSPHATE SYNTHASE"/>
    <property type="match status" value="1"/>
</dbReference>
<keyword evidence="2 7" id="KW-0479">Metal-binding</keyword>
<comment type="function">
    <text evidence="7">Converts 2C-methyl-D-erythritol 2,4-cyclodiphosphate (ME-2,4cPP) into 1-hydroxy-2-methyl-2-(E)-butenyl 4-diphosphate.</text>
</comment>
<comment type="pathway">
    <text evidence="7">Isoprenoid biosynthesis; isopentenyl diphosphate biosynthesis via DXP pathway; isopentenyl diphosphate from 1-deoxy-D-xylulose 5-phosphate: step 5/6.</text>
</comment>
<dbReference type="SUPFAM" id="SSF56014">
    <property type="entry name" value="Nitrite and sulphite reductase 4Fe-4S domain-like"/>
    <property type="match status" value="1"/>
</dbReference>
<reference evidence="10 11" key="1">
    <citation type="journal article" date="2012" name="BMC Genomics">
        <title>Genome-guided analysis of physiological and morphological traits of the fermentative acetate oxidizer Thermacetogenium phaeum.</title>
        <authorList>
            <person name="Oehler D."/>
            <person name="Poehlein A."/>
            <person name="Leimbach A."/>
            <person name="Muller N."/>
            <person name="Daniel R."/>
            <person name="Gottschalk G."/>
            <person name="Schink B."/>
        </authorList>
    </citation>
    <scope>NUCLEOTIDE SEQUENCE [LARGE SCALE GENOMIC DNA]</scope>
    <source>
        <strain evidence="11">ATCC BAA-254 / DSM 26808 / PB</strain>
    </source>
</reference>
<evidence type="ECO:0000256" key="2">
    <source>
        <dbReference type="ARBA" id="ARBA00022723"/>
    </source>
</evidence>
<feature type="domain" description="IspG TIM-barrel" evidence="8">
    <location>
        <begin position="7"/>
        <end position="245"/>
    </location>
</feature>
<evidence type="ECO:0000259" key="8">
    <source>
        <dbReference type="Pfam" id="PF04551"/>
    </source>
</evidence>
<dbReference type="NCBIfam" id="NF001540">
    <property type="entry name" value="PRK00366.1"/>
    <property type="match status" value="1"/>
</dbReference>
<sequence>MFERRKTKQVMLGKVPIGGGAPITVQTMAKTDTRDVAATVAQIRELERNGCDIVRLAVPDREAALALKKIKEETSIPLVADIHFDYRLAILALESGVDGLRINPGNIGGEEKVRSLTRAAKERNVPIRIGVNMGSLEKGILSRYGRTTAGLVESALSHVALLEREGYDNIVISVKATSVPVTIAAYRMLAERVAYPLHLGVTEAGGPWAGTIKSSIGIGTLLAEGIGDTIRVSLTASPLEEVRVGLQILKALGLRGGGIELISCPTCGRCQIDLGSVARAVEQRLPATDEELRVAIMGCAVNGPGEAREADVGIAGGKGCGVLFKKGKMIGKVPEDKLVGVLLEEIKKILEERKQKKCGLHEC</sequence>
<feature type="domain" description="IspG C-terminal" evidence="9">
    <location>
        <begin position="260"/>
        <end position="348"/>
    </location>
</feature>
<dbReference type="InterPro" id="IPR011005">
    <property type="entry name" value="Dihydropteroate_synth-like_sf"/>
</dbReference>
<dbReference type="UniPathway" id="UPA00056">
    <property type="reaction ID" value="UER00096"/>
</dbReference>
<gene>
    <name evidence="7 10" type="primary">ispG</name>
    <name evidence="10" type="ordered locus">Tph_c11250</name>
</gene>
<dbReference type="Proteomes" id="UP000000467">
    <property type="component" value="Chromosome"/>
</dbReference>
<dbReference type="GO" id="GO:0016114">
    <property type="term" value="P:terpenoid biosynthetic process"/>
    <property type="evidence" value="ECO:0007669"/>
    <property type="project" value="InterPro"/>
</dbReference>
<evidence type="ECO:0000256" key="1">
    <source>
        <dbReference type="ARBA" id="ARBA00022485"/>
    </source>
</evidence>
<dbReference type="GO" id="GO:0005506">
    <property type="term" value="F:iron ion binding"/>
    <property type="evidence" value="ECO:0007669"/>
    <property type="project" value="InterPro"/>
</dbReference>
<dbReference type="InterPro" id="IPR058578">
    <property type="entry name" value="IspG_TIM"/>
</dbReference>
<dbReference type="eggNOG" id="COG0821">
    <property type="taxonomic scope" value="Bacteria"/>
</dbReference>
<feature type="binding site" evidence="7">
    <location>
        <position position="264"/>
    </location>
    <ligand>
        <name>[4Fe-4S] cluster</name>
        <dbReference type="ChEBI" id="CHEBI:49883"/>
    </ligand>
</feature>
<dbReference type="RefSeq" id="WP_015050228.1">
    <property type="nucleotide sequence ID" value="NC_018870.1"/>
</dbReference>
<evidence type="ECO:0000256" key="6">
    <source>
        <dbReference type="ARBA" id="ARBA00023229"/>
    </source>
</evidence>
<comment type="similarity">
    <text evidence="7">Belongs to the IspG family.</text>
</comment>
<dbReference type="HOGENOM" id="CLU_042258_0_0_9"/>
<feature type="binding site" evidence="7">
    <location>
        <position position="267"/>
    </location>
    <ligand>
        <name>[4Fe-4S] cluster</name>
        <dbReference type="ChEBI" id="CHEBI:49883"/>
    </ligand>
</feature>
<evidence type="ECO:0000256" key="5">
    <source>
        <dbReference type="ARBA" id="ARBA00023014"/>
    </source>
</evidence>
<keyword evidence="11" id="KW-1185">Reference proteome</keyword>
<dbReference type="Pfam" id="PF04551">
    <property type="entry name" value="GcpE"/>
    <property type="match status" value="1"/>
</dbReference>
<dbReference type="GO" id="GO:0051539">
    <property type="term" value="F:4 iron, 4 sulfur cluster binding"/>
    <property type="evidence" value="ECO:0007669"/>
    <property type="project" value="UniProtKB-UniRule"/>
</dbReference>
<dbReference type="NCBIfam" id="TIGR00612">
    <property type="entry name" value="ispG_gcpE"/>
    <property type="match status" value="1"/>
</dbReference>
<dbReference type="OrthoDB" id="9803214at2"/>
<feature type="binding site" evidence="7">
    <location>
        <position position="299"/>
    </location>
    <ligand>
        <name>[4Fe-4S] cluster</name>
        <dbReference type="ChEBI" id="CHEBI:49883"/>
    </ligand>
</feature>
<organism evidence="10 11">
    <name type="scientific">Thermacetogenium phaeum (strain ATCC BAA-254 / DSM 26808 / PB)</name>
    <dbReference type="NCBI Taxonomy" id="1089553"/>
    <lineage>
        <taxon>Bacteria</taxon>
        <taxon>Bacillati</taxon>
        <taxon>Bacillota</taxon>
        <taxon>Clostridia</taxon>
        <taxon>Thermoanaerobacterales</taxon>
        <taxon>Thermoanaerobacteraceae</taxon>
        <taxon>Thermacetogenium</taxon>
    </lineage>
</organism>
<proteinExistence type="inferred from homology"/>
<dbReference type="InterPro" id="IPR016425">
    <property type="entry name" value="IspG_bac"/>
</dbReference>
<dbReference type="FunFam" id="3.20.20.20:FF:000001">
    <property type="entry name" value="4-hydroxy-3-methylbut-2-en-1-yl diphosphate synthase (flavodoxin)"/>
    <property type="match status" value="1"/>
</dbReference>
<comment type="catalytic activity">
    <reaction evidence="7">
        <text>(2E)-4-hydroxy-3-methylbut-2-enyl diphosphate + oxidized [flavodoxin] + H2O + 2 H(+) = 2-C-methyl-D-erythritol 2,4-cyclic diphosphate + reduced [flavodoxin]</text>
        <dbReference type="Rhea" id="RHEA:43604"/>
        <dbReference type="Rhea" id="RHEA-COMP:10622"/>
        <dbReference type="Rhea" id="RHEA-COMP:10623"/>
        <dbReference type="ChEBI" id="CHEBI:15377"/>
        <dbReference type="ChEBI" id="CHEBI:15378"/>
        <dbReference type="ChEBI" id="CHEBI:57618"/>
        <dbReference type="ChEBI" id="CHEBI:58210"/>
        <dbReference type="ChEBI" id="CHEBI:58483"/>
        <dbReference type="ChEBI" id="CHEBI:128753"/>
        <dbReference type="EC" id="1.17.7.3"/>
    </reaction>
</comment>
<dbReference type="GO" id="GO:0141197">
    <property type="term" value="F:4-hydroxy-3-methylbut-2-enyl-diphosphate synthase activity (flavodoxin)"/>
    <property type="evidence" value="ECO:0007669"/>
    <property type="project" value="UniProtKB-EC"/>
</dbReference>
<evidence type="ECO:0000313" key="11">
    <source>
        <dbReference type="Proteomes" id="UP000000467"/>
    </source>
</evidence>
<feature type="binding site" evidence="7">
    <location>
        <position position="306"/>
    </location>
    <ligand>
        <name>[4Fe-4S] cluster</name>
        <dbReference type="ChEBI" id="CHEBI:49883"/>
    </ligand>
</feature>
<keyword evidence="6 7" id="KW-0414">Isoprene biosynthesis</keyword>
<dbReference type="InterPro" id="IPR004588">
    <property type="entry name" value="IspG_bac-typ"/>
</dbReference>
<dbReference type="EMBL" id="CP003732">
    <property type="protein sequence ID" value="AFV11347.1"/>
    <property type="molecule type" value="Genomic_DNA"/>
</dbReference>
<dbReference type="AlphaFoldDB" id="K4LH18"/>
<comment type="cofactor">
    <cofactor evidence="7">
        <name>[4Fe-4S] cluster</name>
        <dbReference type="ChEBI" id="CHEBI:49883"/>
    </cofactor>
    <text evidence="7">Binds 1 [4Fe-4S] cluster.</text>
</comment>
<evidence type="ECO:0000313" key="10">
    <source>
        <dbReference type="EMBL" id="AFV11347.1"/>
    </source>
</evidence>
<dbReference type="Pfam" id="PF26540">
    <property type="entry name" value="GcpE_C"/>
    <property type="match status" value="1"/>
</dbReference>
<dbReference type="Gene3D" id="3.30.413.10">
    <property type="entry name" value="Sulfite Reductase Hemoprotein, domain 1"/>
    <property type="match status" value="1"/>
</dbReference>
<dbReference type="EC" id="1.17.7.3" evidence="7"/>
<protein>
    <recommendedName>
        <fullName evidence="7">4-hydroxy-3-methylbut-2-en-1-yl diphosphate synthase (flavodoxin)</fullName>
        <ecNumber evidence="7">1.17.7.3</ecNumber>
    </recommendedName>
    <alternativeName>
        <fullName evidence="7">1-hydroxy-2-methyl-2-(E)-butenyl 4-diphosphate synthase</fullName>
    </alternativeName>
</protein>
<dbReference type="GO" id="GO:0046429">
    <property type="term" value="F:4-hydroxy-3-methylbut-2-en-1-yl diphosphate synthase activity (ferredoxin)"/>
    <property type="evidence" value="ECO:0007669"/>
    <property type="project" value="UniProtKB-UniRule"/>
</dbReference>
<dbReference type="STRING" id="1089553.Tph_c11250"/>
<keyword evidence="4 7" id="KW-0408">Iron</keyword>
<evidence type="ECO:0000256" key="3">
    <source>
        <dbReference type="ARBA" id="ARBA00023002"/>
    </source>
</evidence>
<dbReference type="KEGG" id="tpz:Tph_c11250"/>
<dbReference type="SUPFAM" id="SSF51717">
    <property type="entry name" value="Dihydropteroate synthetase-like"/>
    <property type="match status" value="1"/>
</dbReference>
<evidence type="ECO:0000259" key="9">
    <source>
        <dbReference type="Pfam" id="PF26540"/>
    </source>
</evidence>
<evidence type="ECO:0000256" key="4">
    <source>
        <dbReference type="ARBA" id="ARBA00023004"/>
    </source>
</evidence>
<name>K4LH18_THEPS</name>
<dbReference type="PIRSF" id="PIRSF004640">
    <property type="entry name" value="IspG"/>
    <property type="match status" value="1"/>
</dbReference>
<dbReference type="PANTHER" id="PTHR30454:SF0">
    <property type="entry name" value="4-HYDROXY-3-METHYLBUT-2-EN-1-YL DIPHOSPHATE SYNTHASE (FERREDOXIN), CHLOROPLASTIC"/>
    <property type="match status" value="1"/>
</dbReference>
<keyword evidence="3 7" id="KW-0560">Oxidoreductase</keyword>
<evidence type="ECO:0000256" key="7">
    <source>
        <dbReference type="HAMAP-Rule" id="MF_00159"/>
    </source>
</evidence>
<dbReference type="InterPro" id="IPR058579">
    <property type="entry name" value="IspG_C"/>
</dbReference>
<dbReference type="Gene3D" id="3.20.20.20">
    <property type="entry name" value="Dihydropteroate synthase-like"/>
    <property type="match status" value="1"/>
</dbReference>
<keyword evidence="5 7" id="KW-0411">Iron-sulfur</keyword>
<dbReference type="GO" id="GO:0019288">
    <property type="term" value="P:isopentenyl diphosphate biosynthetic process, methylerythritol 4-phosphate pathway"/>
    <property type="evidence" value="ECO:0007669"/>
    <property type="project" value="UniProtKB-UniRule"/>
</dbReference>